<evidence type="ECO:0000256" key="1">
    <source>
        <dbReference type="SAM" id="Phobius"/>
    </source>
</evidence>
<name>A0ABX3IJE9_9BACT</name>
<comment type="caution">
    <text evidence="3">The sequence shown here is derived from an EMBL/GenBank/DDBJ whole genome shotgun (WGS) entry which is preliminary data.</text>
</comment>
<gene>
    <name evidence="3" type="ORF">XJ44_00890</name>
</gene>
<protein>
    <recommendedName>
        <fullName evidence="2">SHOCT domain-containing protein</fullName>
    </recommendedName>
</protein>
<keyword evidence="1" id="KW-0812">Transmembrane</keyword>
<dbReference type="RefSeq" id="WP_077197765.1">
    <property type="nucleotide sequence ID" value="NZ_LBFC01000003.1"/>
</dbReference>
<proteinExistence type="predicted"/>
<feature type="domain" description="SHOCT" evidence="2">
    <location>
        <begin position="60"/>
        <end position="85"/>
    </location>
</feature>
<organism evidence="3 4">
    <name type="scientific">Thermosipho affectus</name>
    <dbReference type="NCBI Taxonomy" id="660294"/>
    <lineage>
        <taxon>Bacteria</taxon>
        <taxon>Thermotogati</taxon>
        <taxon>Thermotogota</taxon>
        <taxon>Thermotogae</taxon>
        <taxon>Thermotogales</taxon>
        <taxon>Fervidobacteriaceae</taxon>
        <taxon>Thermosipho</taxon>
    </lineage>
</organism>
<dbReference type="EMBL" id="LBFC01000003">
    <property type="protein sequence ID" value="ONN27963.1"/>
    <property type="molecule type" value="Genomic_DNA"/>
</dbReference>
<keyword evidence="1" id="KW-0472">Membrane</keyword>
<dbReference type="Proteomes" id="UP000242616">
    <property type="component" value="Unassembled WGS sequence"/>
</dbReference>
<reference evidence="3 4" key="1">
    <citation type="submission" date="2015-06" db="EMBL/GenBank/DDBJ databases">
        <title>Genome sequencing of Thermotogales isolates from hydrothermal vents.</title>
        <authorList>
            <person name="Haverkamp T.H."/>
            <person name="Kublanov I.V."/>
            <person name="Nesbo C.L."/>
        </authorList>
    </citation>
    <scope>NUCLEOTIDE SEQUENCE [LARGE SCALE GENOMIC DNA]</scope>
    <source>
        <strain evidence="4">ik275mar</strain>
    </source>
</reference>
<dbReference type="InterPro" id="IPR018649">
    <property type="entry name" value="SHOCT"/>
</dbReference>
<keyword evidence="4" id="KW-1185">Reference proteome</keyword>
<dbReference type="Pfam" id="PF09851">
    <property type="entry name" value="SHOCT"/>
    <property type="match status" value="1"/>
</dbReference>
<evidence type="ECO:0000313" key="3">
    <source>
        <dbReference type="EMBL" id="ONN27963.1"/>
    </source>
</evidence>
<feature type="transmembrane region" description="Helical" evidence="1">
    <location>
        <begin position="14"/>
        <end position="38"/>
    </location>
</feature>
<evidence type="ECO:0000259" key="2">
    <source>
        <dbReference type="Pfam" id="PF09851"/>
    </source>
</evidence>
<keyword evidence="1" id="KW-1133">Transmembrane helix</keyword>
<sequence length="87" mass="10738">MYWYHRPFIWHSGWFSWIAPVIGLIVLIFFAFLIYKLIKNSERHPDFRYEKNFETYDNSLKILNERLAKGEISEEEYKKLKNLILKH</sequence>
<evidence type="ECO:0000313" key="4">
    <source>
        <dbReference type="Proteomes" id="UP000242616"/>
    </source>
</evidence>
<accession>A0ABX3IJE9</accession>